<dbReference type="Gene3D" id="2.60.120.620">
    <property type="entry name" value="q2cbj1_9rhob like domain"/>
    <property type="match status" value="1"/>
</dbReference>
<proteinExistence type="predicted"/>
<dbReference type="EMBL" id="MK500588">
    <property type="protein sequence ID" value="QBK92949.1"/>
    <property type="molecule type" value="Genomic_DNA"/>
</dbReference>
<dbReference type="SUPFAM" id="SSF51197">
    <property type="entry name" value="Clavaminate synthase-like"/>
    <property type="match status" value="1"/>
</dbReference>
<reference evidence="1" key="1">
    <citation type="journal article" date="2019" name="MBio">
        <title>Virus Genomes from Deep Sea Sediments Expand the Ocean Megavirome and Support Independent Origins of Viral Gigantism.</title>
        <authorList>
            <person name="Backstrom D."/>
            <person name="Yutin N."/>
            <person name="Jorgensen S.L."/>
            <person name="Dharamshi J."/>
            <person name="Homa F."/>
            <person name="Zaremba-Niedwiedzka K."/>
            <person name="Spang A."/>
            <person name="Wolf Y.I."/>
            <person name="Koonin E.V."/>
            <person name="Ettema T.J."/>
        </authorList>
    </citation>
    <scope>NUCLEOTIDE SEQUENCE</scope>
</reference>
<accession>A0A481ZD11</accession>
<gene>
    <name evidence="1" type="ORF">LCPAC403_00830</name>
</gene>
<evidence type="ECO:0000313" key="1">
    <source>
        <dbReference type="EMBL" id="QBK92949.1"/>
    </source>
</evidence>
<sequence>MSTKNDINICPSYNAKFMESFKKDGYVVIKGLYSLEEMKRVETSIIKDVDEIVFGGEGKLDDYESLLVFTDSKRTKTTWRNGNSRQPLLSKSCGQISIHYNQDIIDTIQLDERPYKVMSKLYRTKYLVHTQGLEKLGLKIKGSTNMNKHIDTNLWYDEVNYPKRVQSFICVQCPDDVKPKVAGGLELLVGFDEYWDFASYLFHPKTGLFPMPDCKSRFQVLPKDFDINYLPKLIECAKLYRENINNFDSPLFVNWRKEGVTVGNCELKWTPIVCEPGDMVCWSQRVCHRNLRNTSMTPRIVVYYSLFPVDKHYYGSQAHAWLRKMIESGEHYYSVNAGKYPTKITNPEEVKLGKKALIKTDLGKKLVGEVPWFKLRSVFSRK</sequence>
<dbReference type="PANTHER" id="PTHR31630">
    <property type="entry name" value="PHYTANOYL-COA DIOXYGENASE-RELATED-RELATED"/>
    <property type="match status" value="1"/>
</dbReference>
<name>A0A481ZD11_9VIRU</name>
<protein>
    <submittedName>
        <fullName evidence="1">Putative oxidoreductase</fullName>
    </submittedName>
</protein>
<organism evidence="1">
    <name type="scientific">Pithovirus LCPAC403</name>
    <dbReference type="NCBI Taxonomy" id="2506596"/>
    <lineage>
        <taxon>Viruses</taxon>
        <taxon>Pithoviruses</taxon>
    </lineage>
</organism>